<name>A0A8S5SQD6_9CAUD</name>
<sequence>MGAFIFPTTNVGGGGGTGGGGQPLDPRTIISAVLTGDTLEFTHLNNAVTRIPLDYVSEW</sequence>
<accession>A0A8S5SQD6</accession>
<evidence type="ECO:0000313" key="1">
    <source>
        <dbReference type="EMBL" id="DAF52794.1"/>
    </source>
</evidence>
<dbReference type="EMBL" id="BK032642">
    <property type="protein sequence ID" value="DAF52794.1"/>
    <property type="molecule type" value="Genomic_DNA"/>
</dbReference>
<reference evidence="1" key="1">
    <citation type="journal article" date="2021" name="Proc. Natl. Acad. Sci. U.S.A.">
        <title>A Catalog of Tens of Thousands of Viruses from Human Metagenomes Reveals Hidden Associations with Chronic Diseases.</title>
        <authorList>
            <person name="Tisza M.J."/>
            <person name="Buck C.B."/>
        </authorList>
    </citation>
    <scope>NUCLEOTIDE SEQUENCE</scope>
    <source>
        <strain evidence="1">CtqSm5</strain>
    </source>
</reference>
<organism evidence="1">
    <name type="scientific">Siphoviridae sp. ctqSm5</name>
    <dbReference type="NCBI Taxonomy" id="2827949"/>
    <lineage>
        <taxon>Viruses</taxon>
        <taxon>Duplodnaviria</taxon>
        <taxon>Heunggongvirae</taxon>
        <taxon>Uroviricota</taxon>
        <taxon>Caudoviricetes</taxon>
    </lineage>
</organism>
<proteinExistence type="predicted"/>
<protein>
    <submittedName>
        <fullName evidence="1">Uncharacterized protein</fullName>
    </submittedName>
</protein>